<evidence type="ECO:0000313" key="1">
    <source>
        <dbReference type="EMBL" id="RDK41713.1"/>
    </source>
</evidence>
<evidence type="ECO:0000313" key="2">
    <source>
        <dbReference type="Proteomes" id="UP000254937"/>
    </source>
</evidence>
<proteinExistence type="predicted"/>
<protein>
    <submittedName>
        <fullName evidence="1">Uncharacterized protein</fullName>
    </submittedName>
</protein>
<dbReference type="Proteomes" id="UP000254937">
    <property type="component" value="Unassembled WGS sequence"/>
</dbReference>
<dbReference type="AlphaFoldDB" id="A0A370PHP1"/>
<name>A0A370PHP1_ASPPH</name>
<reference evidence="1 2" key="1">
    <citation type="submission" date="2018-07" db="EMBL/GenBank/DDBJ databases">
        <title>Section-level genome sequencing of Aspergillus section Nigri to investigate inter- and intra-species variation.</title>
        <authorList>
            <consortium name="DOE Joint Genome Institute"/>
            <person name="Vesth T.C."/>
            <person name="Nybo J.L."/>
            <person name="Theobald S."/>
            <person name="Frisvad J.C."/>
            <person name="Larsen T.O."/>
            <person name="Nielsen K.F."/>
            <person name="Hoof J.B."/>
            <person name="Brandl J."/>
            <person name="Salamov A."/>
            <person name="Riley R."/>
            <person name="Gladden J.M."/>
            <person name="Phatale P."/>
            <person name="Nielsen M.T."/>
            <person name="Lyhne E.K."/>
            <person name="Kogle M.E."/>
            <person name="Strasser K."/>
            <person name="McDonnell E."/>
            <person name="Barry K."/>
            <person name="Clum A."/>
            <person name="Chen C."/>
            <person name="Nolan M."/>
            <person name="Sandor L."/>
            <person name="Kuo A."/>
            <person name="Lipzen A."/>
            <person name="Hainaut M."/>
            <person name="Drula E."/>
            <person name="Tsang A."/>
            <person name="Magnuson J.K."/>
            <person name="Henrissat B."/>
            <person name="Wiebenga A."/>
            <person name="Simmons B.A."/>
            <person name="Makela M.R."/>
            <person name="De vries R.P."/>
            <person name="Grigoriev I.V."/>
            <person name="Mortensen U.H."/>
            <person name="Baker S.E."/>
            <person name="Andersen M.R."/>
        </authorList>
    </citation>
    <scope>NUCLEOTIDE SEQUENCE [LARGE SCALE GENOMIC DNA]</scope>
    <source>
        <strain evidence="1 2">ATCC 13157</strain>
    </source>
</reference>
<gene>
    <name evidence="1" type="ORF">M752DRAFT_284447</name>
</gene>
<dbReference type="EMBL" id="KZ851855">
    <property type="protein sequence ID" value="RDK41713.1"/>
    <property type="molecule type" value="Genomic_DNA"/>
</dbReference>
<keyword evidence="2" id="KW-1185">Reference proteome</keyword>
<organism evidence="1 2">
    <name type="scientific">Aspergillus phoenicis ATCC 13157</name>
    <dbReference type="NCBI Taxonomy" id="1353007"/>
    <lineage>
        <taxon>Eukaryota</taxon>
        <taxon>Fungi</taxon>
        <taxon>Dikarya</taxon>
        <taxon>Ascomycota</taxon>
        <taxon>Pezizomycotina</taxon>
        <taxon>Eurotiomycetes</taxon>
        <taxon>Eurotiomycetidae</taxon>
        <taxon>Eurotiales</taxon>
        <taxon>Aspergillaceae</taxon>
        <taxon>Aspergillus</taxon>
    </lineage>
</organism>
<accession>A0A370PHP1</accession>
<sequence length="166" mass="18879">MKAISGGTSILNHETTGFDTLKAQLSRMQESRQFSDLLSPSFDKAANKTKSRVVYIPGDHFIVSRIFDFVYRAARIEDISKRKLNSNLKKDWDDCGSLAIGSDVYKSQCPPRSDLQEILIRFALPHLGTLKGSRQSDKVRKDHSEFVYEVSTALIESIIKLEKRPW</sequence>